<accession>A0A9X7QM56</accession>
<dbReference type="Proteomes" id="UP000321735">
    <property type="component" value="Chromosome"/>
</dbReference>
<dbReference type="EMBL" id="CP031778">
    <property type="protein sequence ID" value="QDZ76209.1"/>
    <property type="molecule type" value="Genomic_DNA"/>
</dbReference>
<dbReference type="InterPro" id="IPR011004">
    <property type="entry name" value="Trimer_LpxA-like_sf"/>
</dbReference>
<organism evidence="1 2">
    <name type="scientific">Bacillus cereus</name>
    <dbReference type="NCBI Taxonomy" id="1396"/>
    <lineage>
        <taxon>Bacteria</taxon>
        <taxon>Bacillati</taxon>
        <taxon>Bacillota</taxon>
        <taxon>Bacilli</taxon>
        <taxon>Bacillales</taxon>
        <taxon>Bacillaceae</taxon>
        <taxon>Bacillus</taxon>
        <taxon>Bacillus cereus group</taxon>
    </lineage>
</organism>
<reference evidence="1 2" key="1">
    <citation type="journal article" date="2019" name="Ecotoxicol. Environ. Saf.">
        <title>Microbial characterization of heavy metal resistant bacterial strains isolated from an electroplating wastewater treatment plant.</title>
        <authorList>
            <person name="Cai X."/>
            <person name="Zheng X."/>
            <person name="Zhang D."/>
            <person name="Iqbal W."/>
            <person name="Liu C."/>
            <person name="Yang B."/>
            <person name="Zhao X."/>
            <person name="Lu X."/>
            <person name="Mao Y."/>
        </authorList>
    </citation>
    <scope>NUCLEOTIDE SEQUENCE [LARGE SCALE GENOMIC DNA]</scope>
    <source>
        <strain evidence="1 2">Co1-1</strain>
    </source>
</reference>
<proteinExistence type="predicted"/>
<gene>
    <name evidence="1" type="ORF">D0437_25335</name>
</gene>
<protein>
    <submittedName>
        <fullName evidence="1">Uncharacterized protein</fullName>
    </submittedName>
</protein>
<name>A0A9X7QM56_BACCE</name>
<dbReference type="AlphaFoldDB" id="A0A9X7QM56"/>
<evidence type="ECO:0000313" key="1">
    <source>
        <dbReference type="EMBL" id="QDZ76209.1"/>
    </source>
</evidence>
<dbReference type="SUPFAM" id="SSF51161">
    <property type="entry name" value="Trimeric LpxA-like enzymes"/>
    <property type="match status" value="1"/>
</dbReference>
<sequence length="78" mass="9232">MFSKIKLFMKSKLRREVPTEFLISKGLRVGENFKRLDHCIIDYSHCWLITIEDNVTFAPRVHILVHDASTKTHLNYTK</sequence>
<evidence type="ECO:0000313" key="2">
    <source>
        <dbReference type="Proteomes" id="UP000321735"/>
    </source>
</evidence>